<dbReference type="EMBL" id="JARVKF010000401">
    <property type="protein sequence ID" value="KAK9417076.1"/>
    <property type="molecule type" value="Genomic_DNA"/>
</dbReference>
<protein>
    <submittedName>
        <fullName evidence="2">Uncharacterized protein</fullName>
    </submittedName>
</protein>
<evidence type="ECO:0000313" key="3">
    <source>
        <dbReference type="Proteomes" id="UP001408356"/>
    </source>
</evidence>
<feature type="compositionally biased region" description="Basic residues" evidence="1">
    <location>
        <begin position="217"/>
        <end position="229"/>
    </location>
</feature>
<dbReference type="Proteomes" id="UP001408356">
    <property type="component" value="Unassembled WGS sequence"/>
</dbReference>
<accession>A0ABR2UR80</accession>
<name>A0ABR2UR80_9PEZI</name>
<proteinExistence type="predicted"/>
<feature type="region of interest" description="Disordered" evidence="1">
    <location>
        <begin position="445"/>
        <end position="476"/>
    </location>
</feature>
<feature type="compositionally biased region" description="Low complexity" evidence="1">
    <location>
        <begin position="450"/>
        <end position="461"/>
    </location>
</feature>
<reference evidence="2 3" key="1">
    <citation type="journal article" date="2024" name="J. Plant Pathol.">
        <title>Sequence and assembly of the genome of Seiridium unicorne, isolate CBS 538.82, causal agent of cypress canker disease.</title>
        <authorList>
            <person name="Scali E."/>
            <person name="Rocca G.D."/>
            <person name="Danti R."/>
            <person name="Garbelotto M."/>
            <person name="Barberini S."/>
            <person name="Baroncelli R."/>
            <person name="Emiliani G."/>
        </authorList>
    </citation>
    <scope>NUCLEOTIDE SEQUENCE [LARGE SCALE GENOMIC DNA]</scope>
    <source>
        <strain evidence="2 3">BM-138-508</strain>
    </source>
</reference>
<feature type="compositionally biased region" description="Low complexity" evidence="1">
    <location>
        <begin position="173"/>
        <end position="204"/>
    </location>
</feature>
<keyword evidence="3" id="KW-1185">Reference proteome</keyword>
<comment type="caution">
    <text evidence="2">The sequence shown here is derived from an EMBL/GenBank/DDBJ whole genome shotgun (WGS) entry which is preliminary data.</text>
</comment>
<feature type="region of interest" description="Disordered" evidence="1">
    <location>
        <begin position="356"/>
        <end position="406"/>
    </location>
</feature>
<sequence>MGGLIPLLLPSSTTNRSSVLISPPGAKRPASVMASHGPVVLGHHRQYSLPLIKPTKRLSISPPAITRDLPETAKDWRMAINEVKRKYVSRKYRTCSARCCEILDSVRESSNVETLHLVYLHFYAALSSEMCARPLSQSSAYRTKLLDDAREHYDKASALIKKAEEAAIEKTRSASSDSASPSLDSPSMSGSSSSSSVCTTPSSPRNSFSSVEDLKARKQIAKPKKKKKVSFSGLPEIEIPKNNWQPEPYIRPDSPTLGWEADHSLFGQSGFPTDPVMAHPTPKAAETITSKPMEQTRSQISPSPVLKPVPEENQIEDAFDLEAFLQTRSMNRIIAQLSALRSQVAWHRDNIDTLMTESDEIPEVPETPIMPDVPCEPGLTHSGSSSSSSSTSDTEEQLSPPGSAALTPHTLEKALSQQFKDSFGNNSSFDLTARMSLFGGHPEAWDRSRSGSVCSTTSSSVLPPRSASQLSMRSNGDEALQKRIERLRSNGWQRKRFDSRRYEVLREQVLSELKT</sequence>
<organism evidence="2 3">
    <name type="scientific">Seiridium unicorne</name>
    <dbReference type="NCBI Taxonomy" id="138068"/>
    <lineage>
        <taxon>Eukaryota</taxon>
        <taxon>Fungi</taxon>
        <taxon>Dikarya</taxon>
        <taxon>Ascomycota</taxon>
        <taxon>Pezizomycotina</taxon>
        <taxon>Sordariomycetes</taxon>
        <taxon>Xylariomycetidae</taxon>
        <taxon>Amphisphaeriales</taxon>
        <taxon>Sporocadaceae</taxon>
        <taxon>Seiridium</taxon>
    </lineage>
</organism>
<evidence type="ECO:0000256" key="1">
    <source>
        <dbReference type="SAM" id="MobiDB-lite"/>
    </source>
</evidence>
<feature type="compositionally biased region" description="Low complexity" evidence="1">
    <location>
        <begin position="382"/>
        <end position="392"/>
    </location>
</feature>
<gene>
    <name evidence="2" type="ORF">SUNI508_09094</name>
</gene>
<feature type="region of interest" description="Disordered" evidence="1">
    <location>
        <begin position="170"/>
        <end position="233"/>
    </location>
</feature>
<evidence type="ECO:0000313" key="2">
    <source>
        <dbReference type="EMBL" id="KAK9417076.1"/>
    </source>
</evidence>